<feature type="region of interest" description="Disordered" evidence="3">
    <location>
        <begin position="1"/>
        <end position="22"/>
    </location>
</feature>
<dbReference type="PANTHER" id="PTHR30055:SF235">
    <property type="entry name" value="TRANSCRIPTIONAL REGULATORY PROTEIN"/>
    <property type="match status" value="1"/>
</dbReference>
<reference evidence="5 6" key="1">
    <citation type="submission" date="2020-07" db="EMBL/GenBank/DDBJ databases">
        <title>Sequencing the genomes of 1000 actinobacteria strains.</title>
        <authorList>
            <person name="Klenk H.-P."/>
        </authorList>
    </citation>
    <scope>NUCLEOTIDE SEQUENCE [LARGE SCALE GENOMIC DNA]</scope>
    <source>
        <strain evidence="5 6">DSM 100723</strain>
    </source>
</reference>
<dbReference type="SUPFAM" id="SSF46689">
    <property type="entry name" value="Homeodomain-like"/>
    <property type="match status" value="1"/>
</dbReference>
<dbReference type="InterPro" id="IPR050109">
    <property type="entry name" value="HTH-type_TetR-like_transc_reg"/>
</dbReference>
<dbReference type="SUPFAM" id="SSF48498">
    <property type="entry name" value="Tetracyclin repressor-like, C-terminal domain"/>
    <property type="match status" value="1"/>
</dbReference>
<dbReference type="Proteomes" id="UP000523079">
    <property type="component" value="Unassembled WGS sequence"/>
</dbReference>
<dbReference type="Gene3D" id="1.10.10.60">
    <property type="entry name" value="Homeodomain-like"/>
    <property type="match status" value="1"/>
</dbReference>
<dbReference type="InterPro" id="IPR036271">
    <property type="entry name" value="Tet_transcr_reg_TetR-rel_C_sf"/>
</dbReference>
<protein>
    <submittedName>
        <fullName evidence="5">AcrR family transcriptional regulator</fullName>
    </submittedName>
</protein>
<dbReference type="Pfam" id="PF00440">
    <property type="entry name" value="TetR_N"/>
    <property type="match status" value="1"/>
</dbReference>
<dbReference type="InterPro" id="IPR041678">
    <property type="entry name" value="TetR_C_16"/>
</dbReference>
<proteinExistence type="predicted"/>
<evidence type="ECO:0000259" key="4">
    <source>
        <dbReference type="PROSITE" id="PS50977"/>
    </source>
</evidence>
<dbReference type="Gene3D" id="1.10.357.10">
    <property type="entry name" value="Tetracycline Repressor, domain 2"/>
    <property type="match status" value="1"/>
</dbReference>
<comment type="caution">
    <text evidence="5">The sequence shown here is derived from an EMBL/GenBank/DDBJ whole genome shotgun (WGS) entry which is preliminary data.</text>
</comment>
<gene>
    <name evidence="5" type="ORF">FHX74_000757</name>
</gene>
<evidence type="ECO:0000256" key="3">
    <source>
        <dbReference type="SAM" id="MobiDB-lite"/>
    </source>
</evidence>
<evidence type="ECO:0000256" key="1">
    <source>
        <dbReference type="ARBA" id="ARBA00023125"/>
    </source>
</evidence>
<dbReference type="Pfam" id="PF17920">
    <property type="entry name" value="TetR_C_16"/>
    <property type="match status" value="1"/>
</dbReference>
<organism evidence="5 6">
    <name type="scientific">Microlunatus kandeliicorticis</name>
    <dbReference type="NCBI Taxonomy" id="1759536"/>
    <lineage>
        <taxon>Bacteria</taxon>
        <taxon>Bacillati</taxon>
        <taxon>Actinomycetota</taxon>
        <taxon>Actinomycetes</taxon>
        <taxon>Propionibacteriales</taxon>
        <taxon>Propionibacteriaceae</taxon>
        <taxon>Microlunatus</taxon>
    </lineage>
</organism>
<dbReference type="PRINTS" id="PR00455">
    <property type="entry name" value="HTHTETR"/>
</dbReference>
<dbReference type="InterPro" id="IPR009057">
    <property type="entry name" value="Homeodomain-like_sf"/>
</dbReference>
<dbReference type="EMBL" id="JACGWT010000001">
    <property type="protein sequence ID" value="MBA8793163.1"/>
    <property type="molecule type" value="Genomic_DNA"/>
</dbReference>
<dbReference type="RefSeq" id="WP_182558702.1">
    <property type="nucleotide sequence ID" value="NZ_JACGWT010000001.1"/>
</dbReference>
<dbReference type="PROSITE" id="PS50977">
    <property type="entry name" value="HTH_TETR_2"/>
    <property type="match status" value="1"/>
</dbReference>
<evidence type="ECO:0000313" key="5">
    <source>
        <dbReference type="EMBL" id="MBA8793163.1"/>
    </source>
</evidence>
<evidence type="ECO:0000256" key="2">
    <source>
        <dbReference type="PROSITE-ProRule" id="PRU00335"/>
    </source>
</evidence>
<dbReference type="AlphaFoldDB" id="A0A7W3IQ37"/>
<keyword evidence="6" id="KW-1185">Reference proteome</keyword>
<name>A0A7W3IQ37_9ACTN</name>
<dbReference type="GO" id="GO:0000976">
    <property type="term" value="F:transcription cis-regulatory region binding"/>
    <property type="evidence" value="ECO:0007669"/>
    <property type="project" value="TreeGrafter"/>
</dbReference>
<sequence>MPDRSPVTGSRRGRRSGSASSRDAILDAARTEFAALGYRRATVRRIATAAGVDPAMINHHFGGKDALFSATLDLPFSPAAEIARAAAGPRDGLGERLVTRLLELWDASAGPTASSVLRTALEHDGTLEAVRAVVVEALVRVVPAEGTDPDEQRARWRATLAASQLLGLVMGRYLLGLGPLATAPRAEVVRGVAPTVQRYLAGPLD</sequence>
<evidence type="ECO:0000313" key="6">
    <source>
        <dbReference type="Proteomes" id="UP000523079"/>
    </source>
</evidence>
<accession>A0A7W3IQ37</accession>
<dbReference type="PANTHER" id="PTHR30055">
    <property type="entry name" value="HTH-TYPE TRANSCRIPTIONAL REGULATOR RUTR"/>
    <property type="match status" value="1"/>
</dbReference>
<dbReference type="GO" id="GO:0003700">
    <property type="term" value="F:DNA-binding transcription factor activity"/>
    <property type="evidence" value="ECO:0007669"/>
    <property type="project" value="TreeGrafter"/>
</dbReference>
<feature type="domain" description="HTH tetR-type" evidence="4">
    <location>
        <begin position="19"/>
        <end position="79"/>
    </location>
</feature>
<keyword evidence="1 2" id="KW-0238">DNA-binding</keyword>
<dbReference type="InterPro" id="IPR001647">
    <property type="entry name" value="HTH_TetR"/>
</dbReference>
<feature type="DNA-binding region" description="H-T-H motif" evidence="2">
    <location>
        <begin position="42"/>
        <end position="61"/>
    </location>
</feature>